<gene>
    <name evidence="11" type="primary">CCDC69</name>
    <name evidence="11" type="ORF">WISP_40556</name>
</gene>
<evidence type="ECO:0000256" key="2">
    <source>
        <dbReference type="ARBA" id="ARBA00004214"/>
    </source>
</evidence>
<feature type="coiled-coil region" evidence="9">
    <location>
        <begin position="103"/>
        <end position="166"/>
    </location>
</feature>
<organism evidence="11 12">
    <name type="scientific">Willisornis vidua</name>
    <name type="common">Xingu scale-backed antbird</name>
    <dbReference type="NCBI Taxonomy" id="1566151"/>
    <lineage>
        <taxon>Eukaryota</taxon>
        <taxon>Metazoa</taxon>
        <taxon>Chordata</taxon>
        <taxon>Craniata</taxon>
        <taxon>Vertebrata</taxon>
        <taxon>Euteleostomi</taxon>
        <taxon>Archelosauria</taxon>
        <taxon>Archosauria</taxon>
        <taxon>Dinosauria</taxon>
        <taxon>Saurischia</taxon>
        <taxon>Theropoda</taxon>
        <taxon>Coelurosauria</taxon>
        <taxon>Aves</taxon>
        <taxon>Neognathae</taxon>
        <taxon>Neoaves</taxon>
        <taxon>Telluraves</taxon>
        <taxon>Australaves</taxon>
        <taxon>Passeriformes</taxon>
        <taxon>Thamnophilidae</taxon>
        <taxon>Willisornis</taxon>
    </lineage>
</organism>
<evidence type="ECO:0000256" key="7">
    <source>
        <dbReference type="ARBA" id="ARBA00023288"/>
    </source>
</evidence>
<dbReference type="InterPro" id="IPR051293">
    <property type="entry name" value="MTUS1/CCDC69"/>
</dbReference>
<dbReference type="PANTHER" id="PTHR24200:SF6">
    <property type="entry name" value="COILED-COIL DOMAIN-CONTAINING PROTEIN 69"/>
    <property type="match status" value="1"/>
</dbReference>
<evidence type="ECO:0000256" key="4">
    <source>
        <dbReference type="ARBA" id="ARBA00022707"/>
    </source>
</evidence>
<reference evidence="11" key="1">
    <citation type="submission" date="2019-10" db="EMBL/GenBank/DDBJ databases">
        <authorList>
            <person name="Soares A.E.R."/>
            <person name="Aleixo A."/>
            <person name="Schneider P."/>
            <person name="Miyaki C.Y."/>
            <person name="Schneider M.P."/>
            <person name="Mello C."/>
            <person name="Vasconcelos A.T.R."/>
        </authorList>
    </citation>
    <scope>NUCLEOTIDE SEQUENCE</scope>
    <source>
        <tissue evidence="11">Muscle</tissue>
    </source>
</reference>
<evidence type="ECO:0000256" key="6">
    <source>
        <dbReference type="ARBA" id="ARBA00023212"/>
    </source>
</evidence>
<comment type="subcellular location">
    <subcellularLocation>
        <location evidence="1">Cytoplasm</location>
        <location evidence="1">Cytoskeleton</location>
        <location evidence="1">Spindle</location>
    </subcellularLocation>
    <subcellularLocation>
        <location evidence="2">Midbody</location>
    </subcellularLocation>
</comment>
<protein>
    <submittedName>
        <fullName evidence="11">Coiled-coil domain-containing protein 69</fullName>
    </submittedName>
</protein>
<evidence type="ECO:0000256" key="10">
    <source>
        <dbReference type="SAM" id="MobiDB-lite"/>
    </source>
</evidence>
<accession>A0ABQ9DK74</accession>
<name>A0ABQ9DK74_9PASS</name>
<keyword evidence="4" id="KW-0519">Myristate</keyword>
<keyword evidence="12" id="KW-1185">Reference proteome</keyword>
<proteinExistence type="inferred from homology"/>
<feature type="region of interest" description="Disordered" evidence="10">
    <location>
        <begin position="17"/>
        <end position="79"/>
    </location>
</feature>
<feature type="compositionally biased region" description="Basic and acidic residues" evidence="10">
    <location>
        <begin position="47"/>
        <end position="61"/>
    </location>
</feature>
<dbReference type="EMBL" id="WHWB01033104">
    <property type="protein sequence ID" value="KAJ7422020.1"/>
    <property type="molecule type" value="Genomic_DNA"/>
</dbReference>
<comment type="caution">
    <text evidence="11">The sequence shown here is derived from an EMBL/GenBank/DDBJ whole genome shotgun (WGS) entry which is preliminary data.</text>
</comment>
<sequence>MGCTGSALRCCPVGAERQVKAQKQRGPASQELTALKTENANVSLLPEDGKKGVLPEERTDSARFLQGQEEEEEQLQDADQAGTVSITQDIHIQVENGKELELKEQFDALRREHTETLQELQRAHEKEKLLLAESHHRTQAALQETIQSLNSQLKSFQEKMKRVEESLLSTDYKKHIQEHGSPSPFWEQELESLHFVIEMKNEHIHSLDKKLLHLENMEEKNLLLEEKVKTLQQENEDLQVRIQNHLVMARQLSEELQAARGALEKEAQLRDQAHREKEELLYRVLNGGDGTPFPMAAGEMPLIAT</sequence>
<keyword evidence="5 9" id="KW-0175">Coiled coil</keyword>
<evidence type="ECO:0000256" key="5">
    <source>
        <dbReference type="ARBA" id="ARBA00023054"/>
    </source>
</evidence>
<feature type="compositionally biased region" description="Polar residues" evidence="10">
    <location>
        <begin position="30"/>
        <end position="42"/>
    </location>
</feature>
<comment type="similarity">
    <text evidence="8">Belongs to the CCDC69 family.</text>
</comment>
<evidence type="ECO:0000313" key="12">
    <source>
        <dbReference type="Proteomes" id="UP001145742"/>
    </source>
</evidence>
<evidence type="ECO:0000256" key="9">
    <source>
        <dbReference type="SAM" id="Coils"/>
    </source>
</evidence>
<evidence type="ECO:0000313" key="11">
    <source>
        <dbReference type="EMBL" id="KAJ7422020.1"/>
    </source>
</evidence>
<keyword evidence="6" id="KW-0206">Cytoskeleton</keyword>
<evidence type="ECO:0000256" key="3">
    <source>
        <dbReference type="ARBA" id="ARBA00022490"/>
    </source>
</evidence>
<keyword evidence="7" id="KW-0449">Lipoprotein</keyword>
<dbReference type="PANTHER" id="PTHR24200">
    <property type="entry name" value="TOUCAN, ISOFORM A"/>
    <property type="match status" value="1"/>
</dbReference>
<feature type="coiled-coil region" evidence="9">
    <location>
        <begin position="207"/>
        <end position="279"/>
    </location>
</feature>
<dbReference type="Proteomes" id="UP001145742">
    <property type="component" value="Unassembled WGS sequence"/>
</dbReference>
<keyword evidence="3" id="KW-0963">Cytoplasm</keyword>
<evidence type="ECO:0000256" key="8">
    <source>
        <dbReference type="ARBA" id="ARBA00038407"/>
    </source>
</evidence>
<evidence type="ECO:0000256" key="1">
    <source>
        <dbReference type="ARBA" id="ARBA00004186"/>
    </source>
</evidence>